<organism evidence="1">
    <name type="scientific">marine sediment metagenome</name>
    <dbReference type="NCBI Taxonomy" id="412755"/>
    <lineage>
        <taxon>unclassified sequences</taxon>
        <taxon>metagenomes</taxon>
        <taxon>ecological metagenomes</taxon>
    </lineage>
</organism>
<proteinExistence type="predicted"/>
<evidence type="ECO:0008006" key="2">
    <source>
        <dbReference type="Google" id="ProtNLM"/>
    </source>
</evidence>
<dbReference type="EMBL" id="LAZR01060474">
    <property type="protein sequence ID" value="KKK65597.1"/>
    <property type="molecule type" value="Genomic_DNA"/>
</dbReference>
<protein>
    <recommendedName>
        <fullName evidence="2">DUF1156 domain-containing protein</fullName>
    </recommendedName>
</protein>
<accession>A0A0F8X8Y9</accession>
<reference evidence="1" key="1">
    <citation type="journal article" date="2015" name="Nature">
        <title>Complex archaea that bridge the gap between prokaryotes and eukaryotes.</title>
        <authorList>
            <person name="Spang A."/>
            <person name="Saw J.H."/>
            <person name="Jorgensen S.L."/>
            <person name="Zaremba-Niedzwiedzka K."/>
            <person name="Martijn J."/>
            <person name="Lind A.E."/>
            <person name="van Eijk R."/>
            <person name="Schleper C."/>
            <person name="Guy L."/>
            <person name="Ettema T.J."/>
        </authorList>
    </citation>
    <scope>NUCLEOTIDE SEQUENCE</scope>
</reference>
<feature type="non-terminal residue" evidence="1">
    <location>
        <position position="371"/>
    </location>
</feature>
<comment type="caution">
    <text evidence="1">The sequence shown here is derived from an EMBL/GenBank/DDBJ whole genome shotgun (WGS) entry which is preliminary data.</text>
</comment>
<sequence length="371" mass="41105">PPDPPKVGRGAKFKCLACGQVAQDQHIKDEGMAGRMGAQLMAIVAEGNRRRVYVAPTSEHAAIAKSAKPKWAPTEELAYAPRALWCTLYGLKTFGDLFTDRQLVALTTFSDLVQEARTQVERDALAAGLSTERATAYADAVATYLAFVVDRCADFNCSLARWVQSNEKIMNLFARQAIPMVWDFGEANILHDTVGGWSTCLDYLTRCLRVSIVHSTAIGTVLQADAAADHMTDGKMIVSTDPPYYDNIGYADLSDFFYVWLRRTLNVAYPDILSTLLVPKTAELVATPYRFNGDKSKAESFFETGLRATFARIHSMIPPDYPATIYYAFKQSELKNEGLVSTGWETIQDLTQRTAQEITGVVKREIDRALA</sequence>
<name>A0A0F8X8Y9_9ZZZZ</name>
<evidence type="ECO:0000313" key="1">
    <source>
        <dbReference type="EMBL" id="KKK65597.1"/>
    </source>
</evidence>
<gene>
    <name evidence="1" type="ORF">LCGC14_2972540</name>
</gene>
<dbReference type="AlphaFoldDB" id="A0A0F8X8Y9"/>
<feature type="non-terminal residue" evidence="1">
    <location>
        <position position="1"/>
    </location>
</feature>